<reference evidence="1 2" key="1">
    <citation type="submission" date="2019-09" db="EMBL/GenBank/DDBJ databases">
        <authorList>
            <person name="Ou C."/>
        </authorList>
    </citation>
    <scope>NUCLEOTIDE SEQUENCE [LARGE SCALE GENOMIC DNA]</scope>
    <source>
        <strain evidence="1">S2</strain>
        <tissue evidence="1">Leaf</tissue>
    </source>
</reference>
<dbReference type="GO" id="GO:0005634">
    <property type="term" value="C:nucleus"/>
    <property type="evidence" value="ECO:0007669"/>
    <property type="project" value="TreeGrafter"/>
</dbReference>
<comment type="caution">
    <text evidence="1">The sequence shown here is derived from an EMBL/GenBank/DDBJ whole genome shotgun (WGS) entry which is preliminary data.</text>
</comment>
<evidence type="ECO:0000313" key="1">
    <source>
        <dbReference type="EMBL" id="KAB2635942.1"/>
    </source>
</evidence>
<keyword evidence="2" id="KW-1185">Reference proteome</keyword>
<dbReference type="PANTHER" id="PTHR45990">
    <property type="entry name" value="DNA REPAIR PROTEIN REV1"/>
    <property type="match status" value="1"/>
</dbReference>
<sequence>MTTSDAEEDGRSLRLHFIRTWRNQYRNRFPSSSKGFKSTEPNLSASTGSQKAAIIHIDMVAGQFYDILHTHFNKVQAVSCDEAFLDVTDVEGVDPEVLASTVRSAVFLLKRSRIRDD</sequence>
<proteinExistence type="predicted"/>
<reference evidence="2" key="2">
    <citation type="submission" date="2019-10" db="EMBL/GenBank/DDBJ databases">
        <title>A de novo genome assembly of a pear dwarfing rootstock.</title>
        <authorList>
            <person name="Wang F."/>
            <person name="Wang J."/>
            <person name="Li S."/>
            <person name="Zhang Y."/>
            <person name="Fang M."/>
            <person name="Ma L."/>
            <person name="Zhao Y."/>
            <person name="Jiang S."/>
        </authorList>
    </citation>
    <scope>NUCLEOTIDE SEQUENCE [LARGE SCALE GENOMIC DNA]</scope>
</reference>
<dbReference type="Gene3D" id="3.30.70.270">
    <property type="match status" value="1"/>
</dbReference>
<dbReference type="EMBL" id="SMOL01000004">
    <property type="protein sequence ID" value="KAB2635942.1"/>
    <property type="molecule type" value="Genomic_DNA"/>
</dbReference>
<dbReference type="InterPro" id="IPR043502">
    <property type="entry name" value="DNA/RNA_pol_sf"/>
</dbReference>
<dbReference type="InterPro" id="IPR043128">
    <property type="entry name" value="Rev_trsase/Diguanyl_cyclase"/>
</dbReference>
<dbReference type="PANTHER" id="PTHR45990:SF1">
    <property type="entry name" value="DNA REPAIR PROTEIN REV1"/>
    <property type="match status" value="1"/>
</dbReference>
<dbReference type="Proteomes" id="UP000327157">
    <property type="component" value="Chromosome 5"/>
</dbReference>
<gene>
    <name evidence="1" type="ORF">D8674_026476</name>
</gene>
<reference evidence="1 2" key="3">
    <citation type="submission" date="2019-11" db="EMBL/GenBank/DDBJ databases">
        <title>A de novo genome assembly of a pear dwarfing rootstock.</title>
        <authorList>
            <person name="Wang F."/>
            <person name="Wang J."/>
            <person name="Li S."/>
            <person name="Zhang Y."/>
            <person name="Fang M."/>
            <person name="Ma L."/>
            <person name="Zhao Y."/>
            <person name="Jiang S."/>
        </authorList>
    </citation>
    <scope>NUCLEOTIDE SEQUENCE [LARGE SCALE GENOMIC DNA]</scope>
    <source>
        <strain evidence="1">S2</strain>
        <tissue evidence="1">Leaf</tissue>
    </source>
</reference>
<organism evidence="1 2">
    <name type="scientific">Pyrus ussuriensis x Pyrus communis</name>
    <dbReference type="NCBI Taxonomy" id="2448454"/>
    <lineage>
        <taxon>Eukaryota</taxon>
        <taxon>Viridiplantae</taxon>
        <taxon>Streptophyta</taxon>
        <taxon>Embryophyta</taxon>
        <taxon>Tracheophyta</taxon>
        <taxon>Spermatophyta</taxon>
        <taxon>Magnoliopsida</taxon>
        <taxon>eudicotyledons</taxon>
        <taxon>Gunneridae</taxon>
        <taxon>Pentapetalae</taxon>
        <taxon>rosids</taxon>
        <taxon>fabids</taxon>
        <taxon>Rosales</taxon>
        <taxon>Rosaceae</taxon>
        <taxon>Amygdaloideae</taxon>
        <taxon>Maleae</taxon>
        <taxon>Pyrus</taxon>
    </lineage>
</organism>
<name>A0A5N5IBQ1_9ROSA</name>
<protein>
    <submittedName>
        <fullName evidence="1">DNA repair protein REV1-like</fullName>
    </submittedName>
</protein>
<dbReference type="AlphaFoldDB" id="A0A5N5IBQ1"/>
<accession>A0A5N5IBQ1</accession>
<dbReference type="GO" id="GO:0070987">
    <property type="term" value="P:error-free translesion synthesis"/>
    <property type="evidence" value="ECO:0007669"/>
    <property type="project" value="TreeGrafter"/>
</dbReference>
<dbReference type="GO" id="GO:0042276">
    <property type="term" value="P:error-prone translesion synthesis"/>
    <property type="evidence" value="ECO:0007669"/>
    <property type="project" value="TreeGrafter"/>
</dbReference>
<evidence type="ECO:0000313" key="2">
    <source>
        <dbReference type="Proteomes" id="UP000327157"/>
    </source>
</evidence>
<dbReference type="GO" id="GO:0003887">
    <property type="term" value="F:DNA-directed DNA polymerase activity"/>
    <property type="evidence" value="ECO:0007669"/>
    <property type="project" value="TreeGrafter"/>
</dbReference>
<dbReference type="SUPFAM" id="SSF56672">
    <property type="entry name" value="DNA/RNA polymerases"/>
    <property type="match status" value="1"/>
</dbReference>
<dbReference type="OrthoDB" id="427711at2759"/>
<dbReference type="GO" id="GO:0017125">
    <property type="term" value="F:deoxycytidyl transferase activity"/>
    <property type="evidence" value="ECO:0007669"/>
    <property type="project" value="TreeGrafter"/>
</dbReference>